<organism evidence="2 3">
    <name type="scientific">Acorus calamus</name>
    <name type="common">Sweet flag</name>
    <dbReference type="NCBI Taxonomy" id="4465"/>
    <lineage>
        <taxon>Eukaryota</taxon>
        <taxon>Viridiplantae</taxon>
        <taxon>Streptophyta</taxon>
        <taxon>Embryophyta</taxon>
        <taxon>Tracheophyta</taxon>
        <taxon>Spermatophyta</taxon>
        <taxon>Magnoliopsida</taxon>
        <taxon>Liliopsida</taxon>
        <taxon>Acoraceae</taxon>
        <taxon>Acorus</taxon>
    </lineage>
</organism>
<sequence>MDLFDSLYNLEIRTVLEVVEMVNSSKDDSEYAASLFRELKVKMASHMLSKYLPPSSIGSTPTEVDKFQPPEVIATSGDGDDDNPKNIKNDKSEVHRV</sequence>
<dbReference type="Proteomes" id="UP001180020">
    <property type="component" value="Unassembled WGS sequence"/>
</dbReference>
<evidence type="ECO:0000313" key="3">
    <source>
        <dbReference type="Proteomes" id="UP001180020"/>
    </source>
</evidence>
<reference evidence="2" key="2">
    <citation type="submission" date="2023-06" db="EMBL/GenBank/DDBJ databases">
        <authorList>
            <person name="Ma L."/>
            <person name="Liu K.-W."/>
            <person name="Li Z."/>
            <person name="Hsiao Y.-Y."/>
            <person name="Qi Y."/>
            <person name="Fu T."/>
            <person name="Tang G."/>
            <person name="Zhang D."/>
            <person name="Sun W.-H."/>
            <person name="Liu D.-K."/>
            <person name="Li Y."/>
            <person name="Chen G.-Z."/>
            <person name="Liu X.-D."/>
            <person name="Liao X.-Y."/>
            <person name="Jiang Y.-T."/>
            <person name="Yu X."/>
            <person name="Hao Y."/>
            <person name="Huang J."/>
            <person name="Zhao X.-W."/>
            <person name="Ke S."/>
            <person name="Chen Y.-Y."/>
            <person name="Wu W.-L."/>
            <person name="Hsu J.-L."/>
            <person name="Lin Y.-F."/>
            <person name="Huang M.-D."/>
            <person name="Li C.-Y."/>
            <person name="Huang L."/>
            <person name="Wang Z.-W."/>
            <person name="Zhao X."/>
            <person name="Zhong W.-Y."/>
            <person name="Peng D.-H."/>
            <person name="Ahmad S."/>
            <person name="Lan S."/>
            <person name="Zhang J.-S."/>
            <person name="Tsai W.-C."/>
            <person name="Van De Peer Y."/>
            <person name="Liu Z.-J."/>
        </authorList>
    </citation>
    <scope>NUCLEOTIDE SEQUENCE</scope>
    <source>
        <strain evidence="2">CP</strain>
        <tissue evidence="2">Leaves</tissue>
    </source>
</reference>
<proteinExistence type="predicted"/>
<comment type="caution">
    <text evidence="2">The sequence shown here is derived from an EMBL/GenBank/DDBJ whole genome shotgun (WGS) entry which is preliminary data.</text>
</comment>
<name>A0AAV9CK10_ACOCL</name>
<reference evidence="2" key="1">
    <citation type="journal article" date="2023" name="Nat. Commun.">
        <title>Diploid and tetraploid genomes of Acorus and the evolution of monocots.</title>
        <authorList>
            <person name="Ma L."/>
            <person name="Liu K.W."/>
            <person name="Li Z."/>
            <person name="Hsiao Y.Y."/>
            <person name="Qi Y."/>
            <person name="Fu T."/>
            <person name="Tang G.D."/>
            <person name="Zhang D."/>
            <person name="Sun W.H."/>
            <person name="Liu D.K."/>
            <person name="Li Y."/>
            <person name="Chen G.Z."/>
            <person name="Liu X.D."/>
            <person name="Liao X.Y."/>
            <person name="Jiang Y.T."/>
            <person name="Yu X."/>
            <person name="Hao Y."/>
            <person name="Huang J."/>
            <person name="Zhao X.W."/>
            <person name="Ke S."/>
            <person name="Chen Y.Y."/>
            <person name="Wu W.L."/>
            <person name="Hsu J.L."/>
            <person name="Lin Y.F."/>
            <person name="Huang M.D."/>
            <person name="Li C.Y."/>
            <person name="Huang L."/>
            <person name="Wang Z.W."/>
            <person name="Zhao X."/>
            <person name="Zhong W.Y."/>
            <person name="Peng D.H."/>
            <person name="Ahmad S."/>
            <person name="Lan S."/>
            <person name="Zhang J.S."/>
            <person name="Tsai W.C."/>
            <person name="Van de Peer Y."/>
            <person name="Liu Z.J."/>
        </authorList>
    </citation>
    <scope>NUCLEOTIDE SEQUENCE</scope>
    <source>
        <strain evidence="2">CP</strain>
    </source>
</reference>
<dbReference type="EMBL" id="JAUJYO010000018">
    <property type="protein sequence ID" value="KAK1288984.1"/>
    <property type="molecule type" value="Genomic_DNA"/>
</dbReference>
<feature type="compositionally biased region" description="Basic and acidic residues" evidence="1">
    <location>
        <begin position="82"/>
        <end position="97"/>
    </location>
</feature>
<evidence type="ECO:0000256" key="1">
    <source>
        <dbReference type="SAM" id="MobiDB-lite"/>
    </source>
</evidence>
<dbReference type="AlphaFoldDB" id="A0AAV9CK10"/>
<protein>
    <submittedName>
        <fullName evidence="2">Uncharacterized protein</fullName>
    </submittedName>
</protein>
<accession>A0AAV9CK10</accession>
<gene>
    <name evidence="2" type="ORF">QJS10_CPB18g00732</name>
</gene>
<feature type="region of interest" description="Disordered" evidence="1">
    <location>
        <begin position="52"/>
        <end position="97"/>
    </location>
</feature>
<keyword evidence="3" id="KW-1185">Reference proteome</keyword>
<evidence type="ECO:0000313" key="2">
    <source>
        <dbReference type="EMBL" id="KAK1288984.1"/>
    </source>
</evidence>